<organism evidence="16 18">
    <name type="scientific">Rotaria sordida</name>
    <dbReference type="NCBI Taxonomy" id="392033"/>
    <lineage>
        <taxon>Eukaryota</taxon>
        <taxon>Metazoa</taxon>
        <taxon>Spiralia</taxon>
        <taxon>Gnathifera</taxon>
        <taxon>Rotifera</taxon>
        <taxon>Eurotatoria</taxon>
        <taxon>Bdelloidea</taxon>
        <taxon>Philodinida</taxon>
        <taxon>Philodinidae</taxon>
        <taxon>Rotaria</taxon>
    </lineage>
</organism>
<dbReference type="InterPro" id="IPR036390">
    <property type="entry name" value="WH_DNA-bd_sf"/>
</dbReference>
<dbReference type="Gene3D" id="1.10.10.10">
    <property type="entry name" value="Winged helix-like DNA-binding domain superfamily/Winged helix DNA-binding domain"/>
    <property type="match status" value="1"/>
</dbReference>
<dbReference type="Proteomes" id="UP000663836">
    <property type="component" value="Unassembled WGS sequence"/>
</dbReference>
<evidence type="ECO:0000256" key="5">
    <source>
        <dbReference type="ARBA" id="ARBA00022553"/>
    </source>
</evidence>
<evidence type="ECO:0000313" key="15">
    <source>
        <dbReference type="EMBL" id="CAF3690466.1"/>
    </source>
</evidence>
<sequence>MLSSPSSILDDFDENSNAKHLYSSSLTSTNSNYHSSFIDDFCEQVPKEEEFTSDEQSEATSTSNCRTTVEYDPRLALLIEKELGLNDPQTSRKNAWGNLSYAELIAKAIENSQNKRLTLSQIYSWMIQYVPYFRDKGDRKSSTGWKNSIRHNLSLHNRFVRIPNEIAGKSSWWTIDPRAKQVRGRRRVQSNENSTKTERRRLTKTVSNDNSNPTSFDYLFSNEQIPSSSNDIYSSSSSTANQRSFTSVRDMNKNLYNLLQNNSQDQSYTSTQQMPNILHDMLKSSPPSTSNNNDNNFNSGIDSTYSSLSKSPSVSSQSPSPSHSDYEIDQMISSKLSKQLKTMDRSSPLFRRMVVAIMRHQMNKSKSNNERRKILSTPPSIPSPSPSPSTNLLFNQIPPPSMDLQIPNNTQEPIPSSTFDLDVEAILDFERTTFGDCSFDIHDLPNL</sequence>
<evidence type="ECO:0000256" key="12">
    <source>
        <dbReference type="PROSITE-ProRule" id="PRU00089"/>
    </source>
</evidence>
<dbReference type="InterPro" id="IPR001766">
    <property type="entry name" value="Fork_head_dom"/>
</dbReference>
<protein>
    <recommendedName>
        <fullName evidence="11">Forkhead box protein O</fullName>
    </recommendedName>
</protein>
<feature type="domain" description="Fork-head" evidence="14">
    <location>
        <begin position="96"/>
        <end position="201"/>
    </location>
</feature>
<dbReference type="EMBL" id="CAJOBE010009086">
    <property type="protein sequence ID" value="CAF4076835.1"/>
    <property type="molecule type" value="Genomic_DNA"/>
</dbReference>
<feature type="region of interest" description="Disordered" evidence="13">
    <location>
        <begin position="360"/>
        <end position="391"/>
    </location>
</feature>
<keyword evidence="9" id="KW-0804">Transcription</keyword>
<dbReference type="GO" id="GO:0000978">
    <property type="term" value="F:RNA polymerase II cis-regulatory region sequence-specific DNA binding"/>
    <property type="evidence" value="ECO:0007669"/>
    <property type="project" value="TreeGrafter"/>
</dbReference>
<dbReference type="SMART" id="SM00339">
    <property type="entry name" value="FH"/>
    <property type="match status" value="1"/>
</dbReference>
<evidence type="ECO:0000256" key="9">
    <source>
        <dbReference type="ARBA" id="ARBA00023163"/>
    </source>
</evidence>
<feature type="region of interest" description="Disordered" evidence="13">
    <location>
        <begin position="183"/>
        <end position="221"/>
    </location>
</feature>
<keyword evidence="5" id="KW-0597">Phosphoprotein</keyword>
<evidence type="ECO:0000256" key="2">
    <source>
        <dbReference type="ARBA" id="ARBA00004496"/>
    </source>
</evidence>
<dbReference type="GO" id="GO:0005737">
    <property type="term" value="C:cytoplasm"/>
    <property type="evidence" value="ECO:0007669"/>
    <property type="project" value="UniProtKB-SubCell"/>
</dbReference>
<feature type="region of interest" description="Disordered" evidence="13">
    <location>
        <begin position="279"/>
        <end position="326"/>
    </location>
</feature>
<keyword evidence="8 12" id="KW-0238">DNA-binding</keyword>
<name>A0A819MAF2_9BILA</name>
<keyword evidence="6" id="KW-0341">Growth regulation</keyword>
<evidence type="ECO:0000256" key="13">
    <source>
        <dbReference type="SAM" id="MobiDB-lite"/>
    </source>
</evidence>
<dbReference type="Proteomes" id="UP000663823">
    <property type="component" value="Unassembled WGS sequence"/>
</dbReference>
<gene>
    <name evidence="17" type="ORF">FNK824_LOCUS30131</name>
    <name evidence="15" type="ORF">JBS370_LOCUS8813</name>
    <name evidence="16" type="ORF">OTI717_LOCUS27720</name>
</gene>
<proteinExistence type="predicted"/>
<evidence type="ECO:0000259" key="14">
    <source>
        <dbReference type="PROSITE" id="PS50039"/>
    </source>
</evidence>
<dbReference type="PROSITE" id="PS50039">
    <property type="entry name" value="FORK_HEAD_3"/>
    <property type="match status" value="1"/>
</dbReference>
<dbReference type="FunFam" id="1.10.10.10:FF:000032">
    <property type="entry name" value="Forkhead box protein O4"/>
    <property type="match status" value="1"/>
</dbReference>
<dbReference type="AlphaFoldDB" id="A0A819MAF2"/>
<dbReference type="EMBL" id="CAJOBD010000572">
    <property type="protein sequence ID" value="CAF3690466.1"/>
    <property type="molecule type" value="Genomic_DNA"/>
</dbReference>
<evidence type="ECO:0000256" key="7">
    <source>
        <dbReference type="ARBA" id="ARBA00023015"/>
    </source>
</evidence>
<evidence type="ECO:0000256" key="1">
    <source>
        <dbReference type="ARBA" id="ARBA00004123"/>
    </source>
</evidence>
<keyword evidence="3" id="KW-0217">Developmental protein</keyword>
<evidence type="ECO:0000256" key="8">
    <source>
        <dbReference type="ARBA" id="ARBA00023125"/>
    </source>
</evidence>
<evidence type="ECO:0000256" key="6">
    <source>
        <dbReference type="ARBA" id="ARBA00022604"/>
    </source>
</evidence>
<dbReference type="PANTHER" id="PTHR45767">
    <property type="entry name" value="FORKHEAD BOX PROTEIN O"/>
    <property type="match status" value="1"/>
</dbReference>
<dbReference type="PRINTS" id="PR00053">
    <property type="entry name" value="FORKHEAD"/>
</dbReference>
<keyword evidence="10 12" id="KW-0539">Nucleus</keyword>
<dbReference type="EMBL" id="CAJOAX010006303">
    <property type="protein sequence ID" value="CAF3976492.1"/>
    <property type="molecule type" value="Genomic_DNA"/>
</dbReference>
<dbReference type="GO" id="GO:0000981">
    <property type="term" value="F:DNA-binding transcription factor activity, RNA polymerase II-specific"/>
    <property type="evidence" value="ECO:0007669"/>
    <property type="project" value="TreeGrafter"/>
</dbReference>
<accession>A0A819MAF2</accession>
<evidence type="ECO:0000256" key="4">
    <source>
        <dbReference type="ARBA" id="ARBA00022490"/>
    </source>
</evidence>
<evidence type="ECO:0000256" key="10">
    <source>
        <dbReference type="ARBA" id="ARBA00023242"/>
    </source>
</evidence>
<dbReference type="PROSITE" id="PS00658">
    <property type="entry name" value="FORK_HEAD_2"/>
    <property type="match status" value="1"/>
</dbReference>
<evidence type="ECO:0000313" key="16">
    <source>
        <dbReference type="EMBL" id="CAF3976492.1"/>
    </source>
</evidence>
<keyword evidence="4" id="KW-0963">Cytoplasm</keyword>
<dbReference type="SUPFAM" id="SSF46785">
    <property type="entry name" value="Winged helix' DNA-binding domain"/>
    <property type="match status" value="1"/>
</dbReference>
<dbReference type="InterPro" id="IPR030456">
    <property type="entry name" value="TF_fork_head_CS_2"/>
</dbReference>
<dbReference type="PANTHER" id="PTHR45767:SF2">
    <property type="entry name" value="FORKHEAD BOX PROTEIN O"/>
    <property type="match status" value="1"/>
</dbReference>
<dbReference type="CDD" id="cd20032">
    <property type="entry name" value="FH_FOXO"/>
    <property type="match status" value="1"/>
</dbReference>
<evidence type="ECO:0000313" key="18">
    <source>
        <dbReference type="Proteomes" id="UP000663823"/>
    </source>
</evidence>
<dbReference type="GO" id="GO:0005634">
    <property type="term" value="C:nucleus"/>
    <property type="evidence" value="ECO:0007669"/>
    <property type="project" value="UniProtKB-SubCell"/>
</dbReference>
<feature type="DNA-binding region" description="Fork-head" evidence="12">
    <location>
        <begin position="96"/>
        <end position="201"/>
    </location>
</feature>
<dbReference type="Proteomes" id="UP000663874">
    <property type="component" value="Unassembled WGS sequence"/>
</dbReference>
<evidence type="ECO:0000313" key="17">
    <source>
        <dbReference type="EMBL" id="CAF4076835.1"/>
    </source>
</evidence>
<dbReference type="Pfam" id="PF00250">
    <property type="entry name" value="Forkhead"/>
    <property type="match status" value="1"/>
</dbReference>
<feature type="compositionally biased region" description="Low complexity" evidence="13">
    <location>
        <begin position="284"/>
        <end position="323"/>
    </location>
</feature>
<comment type="caution">
    <text evidence="16">The sequence shown here is derived from an EMBL/GenBank/DDBJ whole genome shotgun (WGS) entry which is preliminary data.</text>
</comment>
<reference evidence="16" key="1">
    <citation type="submission" date="2021-02" db="EMBL/GenBank/DDBJ databases">
        <authorList>
            <person name="Nowell W R."/>
        </authorList>
    </citation>
    <scope>NUCLEOTIDE SEQUENCE</scope>
</reference>
<feature type="compositionally biased region" description="Polar residues" evidence="13">
    <location>
        <begin position="204"/>
        <end position="221"/>
    </location>
</feature>
<keyword evidence="7" id="KW-0805">Transcription regulation</keyword>
<dbReference type="InterPro" id="IPR036388">
    <property type="entry name" value="WH-like_DNA-bd_sf"/>
</dbReference>
<evidence type="ECO:0000256" key="11">
    <source>
        <dbReference type="ARBA" id="ARBA00039893"/>
    </source>
</evidence>
<comment type="subcellular location">
    <subcellularLocation>
        <location evidence="2">Cytoplasm</location>
    </subcellularLocation>
    <subcellularLocation>
        <location evidence="1 12">Nucleus</location>
    </subcellularLocation>
</comment>
<evidence type="ECO:0000256" key="3">
    <source>
        <dbReference type="ARBA" id="ARBA00022473"/>
    </source>
</evidence>